<dbReference type="RefSeq" id="WP_075726658.1">
    <property type="nucleotide sequence ID" value="NZ_CP009245.1"/>
</dbReference>
<dbReference type="Gene3D" id="3.40.190.10">
    <property type="entry name" value="Periplasmic binding protein-like II"/>
    <property type="match status" value="1"/>
</dbReference>
<keyword evidence="3" id="KW-1185">Reference proteome</keyword>
<sequence length="562" mass="62302">MKTKKFALQMTSMVAATALLITGCASDSGSGGDSDKGDRQKVTDAKASDYLKAERDELKDGGQLVTALGEIPEQQNVFHADMVASTRVLWNWFNPQMIYFTPEGEPVNNPDYVTEMKADQKDGNTVVHYKLNDKATFNDGTPIDYKAFETTWKINNGKDDAFAVNSTDGYERITSVERGDSDKDVVVTFEGPYLYWPGLFNVIAHPAMGDAANFNDFVKKPHPEWGAGPFKLESMDFNRGEATFVRNENWWGEEGKLEKRIFRKLEPKAQINAFKNGEIDAVTATTKDNYAAVKDMTGVKVYSALDTRSGLLTMNSKAPNLSDAKVREAIAKTIDRDTLTNIVFNGLPYHGDPLNSMINFPYQKGYKDNFAEAVKYDPEEAKKLLDEAGWTEGGDGIRQKDGAPLTVRYVLFGDNETIAALAKANQKMLRDIGIDLQIDNRPASEFSKTVKNRDFDILPSAWGATDPYSVAFFGQMYNSNSTLNKSGTGTEELDKKIAEMAMMQDADKQMDRANELEKEAFQLYGIVPTYAPASIVALKDGISNYGATGFASFPVQNIGWKK</sequence>
<reference evidence="2 3" key="1">
    <citation type="submission" date="2014-08" db="EMBL/GenBank/DDBJ databases">
        <title>Complete genome sequence of Corynebacterium aquilae S-613T(T) (=DSM 44791(T)), isolated from the choana of a healthy golden eagle.</title>
        <authorList>
            <person name="Ruckert C."/>
            <person name="Albersmeier A."/>
            <person name="Winkler A."/>
            <person name="Kalinowski J."/>
        </authorList>
    </citation>
    <scope>NUCLEOTIDE SEQUENCE [LARGE SCALE GENOMIC DNA]</scope>
    <source>
        <strain evidence="2 3">S-613</strain>
    </source>
</reference>
<dbReference type="KEGG" id="caqu:CAQU_07915"/>
<evidence type="ECO:0000313" key="3">
    <source>
        <dbReference type="Proteomes" id="UP000185478"/>
    </source>
</evidence>
<dbReference type="Gene3D" id="3.10.105.10">
    <property type="entry name" value="Dipeptide-binding Protein, Domain 3"/>
    <property type="match status" value="1"/>
</dbReference>
<dbReference type="EMBL" id="CP009245">
    <property type="protein sequence ID" value="APT85012.1"/>
    <property type="molecule type" value="Genomic_DNA"/>
</dbReference>
<dbReference type="AlphaFoldDB" id="A0A1L7CGM5"/>
<name>A0A1L7CGM5_9CORY</name>
<dbReference type="InterPro" id="IPR039424">
    <property type="entry name" value="SBP_5"/>
</dbReference>
<dbReference type="InterPro" id="IPR000914">
    <property type="entry name" value="SBP_5_dom"/>
</dbReference>
<dbReference type="GO" id="GO:0042597">
    <property type="term" value="C:periplasmic space"/>
    <property type="evidence" value="ECO:0007669"/>
    <property type="project" value="UniProtKB-ARBA"/>
</dbReference>
<evidence type="ECO:0000259" key="1">
    <source>
        <dbReference type="Pfam" id="PF00496"/>
    </source>
</evidence>
<dbReference type="InterPro" id="IPR030678">
    <property type="entry name" value="Peptide/Ni-bd"/>
</dbReference>
<accession>A0A1L7CGM5</accession>
<dbReference type="Gene3D" id="3.90.76.10">
    <property type="entry name" value="Dipeptide-binding Protein, Domain 1"/>
    <property type="match status" value="1"/>
</dbReference>
<organism evidence="2 3">
    <name type="scientific">Corynebacterium aquilae DSM 44791</name>
    <dbReference type="NCBI Taxonomy" id="1431546"/>
    <lineage>
        <taxon>Bacteria</taxon>
        <taxon>Bacillati</taxon>
        <taxon>Actinomycetota</taxon>
        <taxon>Actinomycetes</taxon>
        <taxon>Mycobacteriales</taxon>
        <taxon>Corynebacteriaceae</taxon>
        <taxon>Corynebacterium</taxon>
    </lineage>
</organism>
<protein>
    <submittedName>
        <fullName evidence="2">ABC transporter substrate-binding protein</fullName>
    </submittedName>
</protein>
<dbReference type="CDD" id="cd08501">
    <property type="entry name" value="PBP2_Lpqw"/>
    <property type="match status" value="1"/>
</dbReference>
<gene>
    <name evidence="2" type="ORF">CAQU_07915</name>
</gene>
<dbReference type="PANTHER" id="PTHR30290">
    <property type="entry name" value="PERIPLASMIC BINDING COMPONENT OF ABC TRANSPORTER"/>
    <property type="match status" value="1"/>
</dbReference>
<dbReference type="GO" id="GO:0015833">
    <property type="term" value="P:peptide transport"/>
    <property type="evidence" value="ECO:0007669"/>
    <property type="project" value="TreeGrafter"/>
</dbReference>
<dbReference type="PANTHER" id="PTHR30290:SF65">
    <property type="entry name" value="MONOACYL PHOSPHATIDYLINOSITOL TETRAMANNOSIDE-BINDING PROTEIN LPQW-RELATED"/>
    <property type="match status" value="1"/>
</dbReference>
<dbReference type="GO" id="GO:0043190">
    <property type="term" value="C:ATP-binding cassette (ABC) transporter complex"/>
    <property type="evidence" value="ECO:0007669"/>
    <property type="project" value="InterPro"/>
</dbReference>
<dbReference type="Proteomes" id="UP000185478">
    <property type="component" value="Chromosome"/>
</dbReference>
<dbReference type="Pfam" id="PF00496">
    <property type="entry name" value="SBP_bac_5"/>
    <property type="match status" value="1"/>
</dbReference>
<dbReference type="PIRSF" id="PIRSF002741">
    <property type="entry name" value="MppA"/>
    <property type="match status" value="1"/>
</dbReference>
<proteinExistence type="predicted"/>
<dbReference type="STRING" id="1431546.CAQU_07915"/>
<dbReference type="OrthoDB" id="7888869at2"/>
<dbReference type="GO" id="GO:1904680">
    <property type="term" value="F:peptide transmembrane transporter activity"/>
    <property type="evidence" value="ECO:0007669"/>
    <property type="project" value="TreeGrafter"/>
</dbReference>
<evidence type="ECO:0000313" key="2">
    <source>
        <dbReference type="EMBL" id="APT85012.1"/>
    </source>
</evidence>
<dbReference type="PROSITE" id="PS51257">
    <property type="entry name" value="PROKAR_LIPOPROTEIN"/>
    <property type="match status" value="1"/>
</dbReference>
<feature type="domain" description="Solute-binding protein family 5" evidence="1">
    <location>
        <begin position="119"/>
        <end position="481"/>
    </location>
</feature>
<dbReference type="SUPFAM" id="SSF53850">
    <property type="entry name" value="Periplasmic binding protein-like II"/>
    <property type="match status" value="1"/>
</dbReference>